<name>A0A255IAM6_9FIRM</name>
<dbReference type="PANTHER" id="PTHR35271">
    <property type="entry name" value="ABC TRANSPORTER, SUBSTRATE-BINDING LIPOPROTEIN-RELATED"/>
    <property type="match status" value="1"/>
</dbReference>
<feature type="region of interest" description="Disordered" evidence="1">
    <location>
        <begin position="25"/>
        <end position="50"/>
    </location>
</feature>
<gene>
    <name evidence="3" type="ORF">C8E03_10877</name>
    <name evidence="4" type="ORF">CG710_018720</name>
</gene>
<dbReference type="AlphaFoldDB" id="A0A255IAM6"/>
<dbReference type="InterPro" id="IPR028082">
    <property type="entry name" value="Peripla_BP_I"/>
</dbReference>
<dbReference type="EMBL" id="NOKA02000071">
    <property type="protein sequence ID" value="RDY29108.1"/>
    <property type="molecule type" value="Genomic_DNA"/>
</dbReference>
<evidence type="ECO:0000313" key="3">
    <source>
        <dbReference type="EMBL" id="PXV88354.1"/>
    </source>
</evidence>
<dbReference type="Proteomes" id="UP000247523">
    <property type="component" value="Unassembled WGS sequence"/>
</dbReference>
<dbReference type="EMBL" id="QICS01000008">
    <property type="protein sequence ID" value="PXV88354.1"/>
    <property type="molecule type" value="Genomic_DNA"/>
</dbReference>
<dbReference type="Gene3D" id="3.40.50.2300">
    <property type="match status" value="2"/>
</dbReference>
<dbReference type="InterPro" id="IPR007487">
    <property type="entry name" value="ABC_transpt-TYRBP-like"/>
</dbReference>
<dbReference type="CDD" id="cd06325">
    <property type="entry name" value="PBP1_ABC_unchar_transporter"/>
    <property type="match status" value="1"/>
</dbReference>
<dbReference type="Pfam" id="PF04392">
    <property type="entry name" value="ABC_sub_bind"/>
    <property type="match status" value="1"/>
</dbReference>
<dbReference type="PROSITE" id="PS51257">
    <property type="entry name" value="PROKAR_LIPOPROTEIN"/>
    <property type="match status" value="1"/>
</dbReference>
<feature type="signal peptide" evidence="2">
    <location>
        <begin position="1"/>
        <end position="19"/>
    </location>
</feature>
<protein>
    <submittedName>
        <fullName evidence="4">ABC transporter substrate-binding protein</fullName>
    </submittedName>
    <submittedName>
        <fullName evidence="3">Putative ABC transport system substrate-binding protein</fullName>
    </submittedName>
</protein>
<dbReference type="PANTHER" id="PTHR35271:SF1">
    <property type="entry name" value="ABC TRANSPORTER, SUBSTRATE-BINDING LIPOPROTEIN"/>
    <property type="match status" value="1"/>
</dbReference>
<keyword evidence="5" id="KW-1185">Reference proteome</keyword>
<feature type="compositionally biased region" description="Low complexity" evidence="1">
    <location>
        <begin position="25"/>
        <end position="37"/>
    </location>
</feature>
<keyword evidence="2" id="KW-0732">Signal</keyword>
<proteinExistence type="predicted"/>
<sequence length="348" mass="36221">MKKKILSLTLALALATSLAACNSSNTAKDSASTADTTQNEDTASEGKTEEVTDDTVYNIGVCQLVQHDALDAAYNGFVDGLKEAGIEEGKNLKIDYQNAQGEQANCATIASKLVNDQDDLILAIATPAAQACANATSDIPIVVTAVTDPAESGLVKSNDTPGTNVTGTSDLNPIDEQMDLLLKLVPDAKKVAVLYCSSETNSKIQAEMAKTAGEALGLEVIDATVSNSNEIQQVVQSLVGKVSAIYAPTDNMIAAGMATVAMVANENNLPVICGESGMVEAGGLATYGIDYYELGKLSGAQAAKILKGEEKPADMPIEYLDATKLQVSVNEEVAKQLGIEIPADLVTK</sequence>
<accession>A0A255IAM6</accession>
<feature type="chain" id="PRO_5038223310" evidence="2">
    <location>
        <begin position="20"/>
        <end position="348"/>
    </location>
</feature>
<evidence type="ECO:0000313" key="5">
    <source>
        <dbReference type="Proteomes" id="UP000216411"/>
    </source>
</evidence>
<evidence type="ECO:0000256" key="2">
    <source>
        <dbReference type="SAM" id="SignalP"/>
    </source>
</evidence>
<dbReference type="Proteomes" id="UP000216411">
    <property type="component" value="Unassembled WGS sequence"/>
</dbReference>
<evidence type="ECO:0000256" key="1">
    <source>
        <dbReference type="SAM" id="MobiDB-lite"/>
    </source>
</evidence>
<reference evidence="4 5" key="1">
    <citation type="journal article" date="2017" name="Genome Announc.">
        <title>Draft Genome Sequence of a Sporulating and Motile Strain of Lachnotalea glycerini Isolated from Water in Quebec City, Canada.</title>
        <authorList>
            <person name="Maheux A.F."/>
            <person name="Boudreau D.K."/>
            <person name="Berube E."/>
            <person name="Boissinot M."/>
            <person name="Raymond F."/>
            <person name="Brodeur S."/>
            <person name="Corbeil J."/>
            <person name="Isabel S."/>
            <person name="Omar R.F."/>
            <person name="Bergeron M.G."/>
        </authorList>
    </citation>
    <scope>NUCLEOTIDE SEQUENCE [LARGE SCALE GENOMIC DNA]</scope>
    <source>
        <strain evidence="4 5">CCRI-19302</strain>
    </source>
</reference>
<evidence type="ECO:0000313" key="4">
    <source>
        <dbReference type="EMBL" id="RDY29108.1"/>
    </source>
</evidence>
<dbReference type="RefSeq" id="WP_094378247.1">
    <property type="nucleotide sequence ID" value="NZ_NOKA02000071.1"/>
</dbReference>
<dbReference type="OrthoDB" id="9776955at2"/>
<dbReference type="SUPFAM" id="SSF53822">
    <property type="entry name" value="Periplasmic binding protein-like I"/>
    <property type="match status" value="1"/>
</dbReference>
<reference evidence="4" key="3">
    <citation type="submission" date="2018-07" db="EMBL/GenBank/DDBJ databases">
        <authorList>
            <person name="Quirk P.G."/>
            <person name="Krulwich T.A."/>
        </authorList>
    </citation>
    <scope>NUCLEOTIDE SEQUENCE</scope>
    <source>
        <strain evidence="4">CCRI-19302</strain>
    </source>
</reference>
<reference evidence="3 6" key="2">
    <citation type="submission" date="2018-05" db="EMBL/GenBank/DDBJ databases">
        <title>Genomic Encyclopedia of Type Strains, Phase IV (KMG-IV): sequencing the most valuable type-strain genomes for metagenomic binning, comparative biology and taxonomic classification.</title>
        <authorList>
            <person name="Goeker M."/>
        </authorList>
    </citation>
    <scope>NUCLEOTIDE SEQUENCE [LARGE SCALE GENOMIC DNA]</scope>
    <source>
        <strain evidence="3 6">DSM 28816</strain>
    </source>
</reference>
<comment type="caution">
    <text evidence="3">The sequence shown here is derived from an EMBL/GenBank/DDBJ whole genome shotgun (WGS) entry which is preliminary data.</text>
</comment>
<organism evidence="3 6">
    <name type="scientific">Lachnotalea glycerini</name>
    <dbReference type="NCBI Taxonomy" id="1763509"/>
    <lineage>
        <taxon>Bacteria</taxon>
        <taxon>Bacillati</taxon>
        <taxon>Bacillota</taxon>
        <taxon>Clostridia</taxon>
        <taxon>Lachnospirales</taxon>
        <taxon>Lachnospiraceae</taxon>
        <taxon>Lachnotalea</taxon>
    </lineage>
</organism>
<evidence type="ECO:0000313" key="6">
    <source>
        <dbReference type="Proteomes" id="UP000247523"/>
    </source>
</evidence>